<evidence type="ECO:0000313" key="3">
    <source>
        <dbReference type="Proteomes" id="UP000324575"/>
    </source>
</evidence>
<dbReference type="GO" id="GO:0016787">
    <property type="term" value="F:hydrolase activity"/>
    <property type="evidence" value="ECO:0007669"/>
    <property type="project" value="InterPro"/>
</dbReference>
<accession>A0A5M8P3R2</accession>
<dbReference type="InterPro" id="IPR004843">
    <property type="entry name" value="Calcineurin-like_PHP"/>
</dbReference>
<dbReference type="PANTHER" id="PTHR30337">
    <property type="entry name" value="COMPONENT OF ATP-DEPENDENT DSDNA EXONUCLEASE"/>
    <property type="match status" value="1"/>
</dbReference>
<dbReference type="AlphaFoldDB" id="A0A5M8P3R2"/>
<dbReference type="Gene3D" id="3.60.21.10">
    <property type="match status" value="1"/>
</dbReference>
<evidence type="ECO:0000259" key="1">
    <source>
        <dbReference type="Pfam" id="PF00149"/>
    </source>
</evidence>
<dbReference type="InterPro" id="IPR050535">
    <property type="entry name" value="DNA_Repair-Maintenance_Comp"/>
</dbReference>
<name>A0A5M8P3R2_9BACT</name>
<dbReference type="InterPro" id="IPR029052">
    <property type="entry name" value="Metallo-depent_PP-like"/>
</dbReference>
<sequence>MSKNSLPCVLLLNDIHISKDNIPEFTANWMEALSVCDRMNIDTLVLGGDLFQSRSAQTLDVLLAIHDALLAASKRDIKVILANGNHDKVNQESIRGYCHVFDRYENVTVVDDFLSVDNPEWAFILHVIPYFPENGSFTEKLGALVAGGLDKERLNYLYIHEGINGALAHSSENELPAHIFGSFDRIFVGHYHDRIIIKGTNIEYIGSSRQHNFGEDEEKGYTVLYTDGTQIFVKNNVNTRYQVMDVPVEKVDIHLADRLEEIKADGRYRVKVRVHASSAKASGIDKGKLLDAGASKVEIVTEEVEITENLSSGLFEKFDNRKIRKNYEQFCREKEIENVALGLSYLSKIENTCGN</sequence>
<reference evidence="2 3" key="1">
    <citation type="submission" date="2019-03" db="EMBL/GenBank/DDBJ databases">
        <title>Single cell metagenomics reveals metabolic interactions within the superorganism composed of flagellate Streblomastix strix and complex community of Bacteroidetes bacteria on its surface.</title>
        <authorList>
            <person name="Treitli S.C."/>
            <person name="Kolisko M."/>
            <person name="Husnik F."/>
            <person name="Keeling P."/>
            <person name="Hampl V."/>
        </authorList>
    </citation>
    <scope>NUCLEOTIDE SEQUENCE [LARGE SCALE GENOMIC DNA]</scope>
    <source>
        <strain evidence="2">St1</strain>
    </source>
</reference>
<organism evidence="2 3">
    <name type="scientific">Candidatus Ordinivivax streblomastigis</name>
    <dbReference type="NCBI Taxonomy" id="2540710"/>
    <lineage>
        <taxon>Bacteria</taxon>
        <taxon>Pseudomonadati</taxon>
        <taxon>Bacteroidota</taxon>
        <taxon>Bacteroidia</taxon>
        <taxon>Bacteroidales</taxon>
        <taxon>Candidatus Ordinivivax</taxon>
    </lineage>
</organism>
<dbReference type="SUPFAM" id="SSF56300">
    <property type="entry name" value="Metallo-dependent phosphatases"/>
    <property type="match status" value="1"/>
</dbReference>
<protein>
    <submittedName>
        <fullName evidence="2">Nuclease SbcCD subunit D</fullName>
    </submittedName>
</protein>
<dbReference type="Pfam" id="PF00149">
    <property type="entry name" value="Metallophos"/>
    <property type="match status" value="1"/>
</dbReference>
<dbReference type="Proteomes" id="UP000324575">
    <property type="component" value="Unassembled WGS sequence"/>
</dbReference>
<evidence type="ECO:0000313" key="2">
    <source>
        <dbReference type="EMBL" id="KAA6302890.1"/>
    </source>
</evidence>
<comment type="caution">
    <text evidence="2">The sequence shown here is derived from an EMBL/GenBank/DDBJ whole genome shotgun (WGS) entry which is preliminary data.</text>
</comment>
<feature type="domain" description="Calcineurin-like phosphoesterase" evidence="1">
    <location>
        <begin position="9"/>
        <end position="192"/>
    </location>
</feature>
<proteinExistence type="predicted"/>
<gene>
    <name evidence="2" type="ORF">EZS26_001060</name>
</gene>
<dbReference type="EMBL" id="SNRX01000005">
    <property type="protein sequence ID" value="KAA6302890.1"/>
    <property type="molecule type" value="Genomic_DNA"/>
</dbReference>